<accession>A0A1S8BDI1</accession>
<name>A0A1S8BDI1_9PEZI</name>
<protein>
    <submittedName>
        <fullName evidence="2">SET domain-containing protein 5</fullName>
    </submittedName>
</protein>
<dbReference type="AlphaFoldDB" id="A0A1S8BDI1"/>
<organism evidence="2 3">
    <name type="scientific">Diplodia seriata</name>
    <dbReference type="NCBI Taxonomy" id="420778"/>
    <lineage>
        <taxon>Eukaryota</taxon>
        <taxon>Fungi</taxon>
        <taxon>Dikarya</taxon>
        <taxon>Ascomycota</taxon>
        <taxon>Pezizomycotina</taxon>
        <taxon>Dothideomycetes</taxon>
        <taxon>Dothideomycetes incertae sedis</taxon>
        <taxon>Botryosphaeriales</taxon>
        <taxon>Botryosphaeriaceae</taxon>
        <taxon>Diplodia</taxon>
    </lineage>
</organism>
<proteinExistence type="predicted"/>
<reference evidence="2 3" key="1">
    <citation type="submission" date="2017-01" db="EMBL/GenBank/DDBJ databases">
        <title>Draft genome sequence of Diplodia seriata F98.1, a fungal species involved in grapevine trunk diseases.</title>
        <authorList>
            <person name="Robert-Siegwald G."/>
            <person name="Vallet J."/>
            <person name="Abou-Mansour E."/>
            <person name="Xu J."/>
            <person name="Rey P."/>
            <person name="Bertsch C."/>
            <person name="Rego C."/>
            <person name="Larignon P."/>
            <person name="Fontaine F."/>
            <person name="Lebrun M.-H."/>
        </authorList>
    </citation>
    <scope>NUCLEOTIDE SEQUENCE [LARGE SCALE GENOMIC DNA]</scope>
    <source>
        <strain evidence="2 3">F98.1</strain>
    </source>
</reference>
<dbReference type="Proteomes" id="UP000190776">
    <property type="component" value="Unassembled WGS sequence"/>
</dbReference>
<dbReference type="InterPro" id="IPR046341">
    <property type="entry name" value="SET_dom_sf"/>
</dbReference>
<dbReference type="InterPro" id="IPR001214">
    <property type="entry name" value="SET_dom"/>
</dbReference>
<evidence type="ECO:0000313" key="2">
    <source>
        <dbReference type="EMBL" id="OMP85570.1"/>
    </source>
</evidence>
<dbReference type="CDD" id="cd20071">
    <property type="entry name" value="SET_SMYD"/>
    <property type="match status" value="1"/>
</dbReference>
<dbReference type="Gene3D" id="2.170.270.10">
    <property type="entry name" value="SET domain"/>
    <property type="match status" value="1"/>
</dbReference>
<dbReference type="STRING" id="420778.A0A1S8BDI1"/>
<evidence type="ECO:0000259" key="1">
    <source>
        <dbReference type="PROSITE" id="PS50280"/>
    </source>
</evidence>
<dbReference type="SMART" id="SM00317">
    <property type="entry name" value="SET"/>
    <property type="match status" value="1"/>
</dbReference>
<dbReference type="PROSITE" id="PS50280">
    <property type="entry name" value="SET"/>
    <property type="match status" value="1"/>
</dbReference>
<comment type="caution">
    <text evidence="2">The sequence shown here is derived from an EMBL/GenBank/DDBJ whole genome shotgun (WGS) entry which is preliminary data.</text>
</comment>
<dbReference type="OrthoDB" id="265717at2759"/>
<dbReference type="InterPro" id="IPR053185">
    <property type="entry name" value="SET_domain_protein"/>
</dbReference>
<sequence>MEGIDSPGTPADVPTVSGDALYAVKEITGKGKSIIATSAIPKGTRIICEQPIFKLPSYSPSTIYIAGIVGAELHKLSKDKQRAYFSLPNRYKAKYGVFAGIAQTNSFPLGYDEVTEIGVFLEASCIKHACKANTQEAWNPNIDRLTVHAVKDIEEGEEITRDYLPDVETYPDRQAKLKADFDFDCLCELCSLPPEQRQQSDRRREEITRLDDKLNLIFLTEPMSCFNDVRTALHLLEEEGITDSRVPRFYYYAFQNAILHGDQGRAKIFVDRAYTIQVVCDGEDSPQAEKLRRLVEKPSDHRLYGTSSIWMAGLDSIPQGLSEQEFENWLWRSGED</sequence>
<dbReference type="Pfam" id="PF00856">
    <property type="entry name" value="SET"/>
    <property type="match status" value="1"/>
</dbReference>
<dbReference type="EMBL" id="MSZU01000084">
    <property type="protein sequence ID" value="OMP85570.1"/>
    <property type="molecule type" value="Genomic_DNA"/>
</dbReference>
<gene>
    <name evidence="2" type="ORF">BK809_0004241</name>
</gene>
<dbReference type="SUPFAM" id="SSF82199">
    <property type="entry name" value="SET domain"/>
    <property type="match status" value="1"/>
</dbReference>
<dbReference type="PANTHER" id="PTHR47332:SF2">
    <property type="entry name" value="SET-6"/>
    <property type="match status" value="1"/>
</dbReference>
<dbReference type="PANTHER" id="PTHR47332">
    <property type="entry name" value="SET DOMAIN-CONTAINING PROTEIN 5"/>
    <property type="match status" value="1"/>
</dbReference>
<feature type="domain" description="SET" evidence="1">
    <location>
        <begin position="17"/>
        <end position="164"/>
    </location>
</feature>
<evidence type="ECO:0000313" key="3">
    <source>
        <dbReference type="Proteomes" id="UP000190776"/>
    </source>
</evidence>